<evidence type="ECO:0000256" key="1">
    <source>
        <dbReference type="ARBA" id="ARBA00009375"/>
    </source>
</evidence>
<dbReference type="GO" id="GO:0003723">
    <property type="term" value="F:RNA binding"/>
    <property type="evidence" value="ECO:0007669"/>
    <property type="project" value="InterPro"/>
</dbReference>
<dbReference type="SUPFAM" id="SSF55120">
    <property type="entry name" value="Pseudouridine synthase"/>
    <property type="match status" value="1"/>
</dbReference>
<gene>
    <name evidence="6" type="ORF">CTI12_AA130220</name>
</gene>
<dbReference type="GO" id="GO:0160147">
    <property type="term" value="F:tRNA pseudouridine(38-40) synthase activity"/>
    <property type="evidence" value="ECO:0007669"/>
    <property type="project" value="UniProtKB-EC"/>
</dbReference>
<keyword evidence="2 4" id="KW-0819">tRNA processing</keyword>
<dbReference type="FunFam" id="3.30.70.580:FF:000001">
    <property type="entry name" value="tRNA pseudouridine synthase A"/>
    <property type="match status" value="1"/>
</dbReference>
<comment type="catalytic activity">
    <reaction evidence="4">
        <text>uridine(38/39/40) in tRNA = pseudouridine(38/39/40) in tRNA</text>
        <dbReference type="Rhea" id="RHEA:22376"/>
        <dbReference type="Rhea" id="RHEA-COMP:10085"/>
        <dbReference type="Rhea" id="RHEA-COMP:10087"/>
        <dbReference type="ChEBI" id="CHEBI:65314"/>
        <dbReference type="ChEBI" id="CHEBI:65315"/>
        <dbReference type="EC" id="5.4.99.12"/>
    </reaction>
</comment>
<keyword evidence="7" id="KW-1185">Reference proteome</keyword>
<sequence length="316" mass="36110">MADYATLGLPLAAAHVDDHPNNNFHHQQKQTAYKWRLLLSYDGTRFQGWQYQPIIPTLQSSLEQALTRATKLERNDLCLVGASRTDAGVHALGQVAHFLTPFNYDYNRLEDMHAALNGLLPPDIRVKEVSPALPEFHARFSVTGKIYHYNVYNDRVMDPFHRLYAYHNLSRLNICVMKEAANYFLGKHDFSAFANKQRNDRVVNPVKNIFRLDIIEKGPILRIEVEGSGFLYRQIRNMVALLLQIGREAIPPDIVPKILATRDRKELAKVALVAPPHGLCLAKVKYNEEHLLLPEDGPATSFGRHRSISKCKLQYY</sequence>
<reference evidence="6 7" key="1">
    <citation type="journal article" date="2018" name="Mol. Plant">
        <title>The genome of Artemisia annua provides insight into the evolution of Asteraceae family and artemisinin biosynthesis.</title>
        <authorList>
            <person name="Shen Q."/>
            <person name="Zhang L."/>
            <person name="Liao Z."/>
            <person name="Wang S."/>
            <person name="Yan T."/>
            <person name="Shi P."/>
            <person name="Liu M."/>
            <person name="Fu X."/>
            <person name="Pan Q."/>
            <person name="Wang Y."/>
            <person name="Lv Z."/>
            <person name="Lu X."/>
            <person name="Zhang F."/>
            <person name="Jiang W."/>
            <person name="Ma Y."/>
            <person name="Chen M."/>
            <person name="Hao X."/>
            <person name="Li L."/>
            <person name="Tang Y."/>
            <person name="Lv G."/>
            <person name="Zhou Y."/>
            <person name="Sun X."/>
            <person name="Brodelius P.E."/>
            <person name="Rose J.K.C."/>
            <person name="Tang K."/>
        </authorList>
    </citation>
    <scope>NUCLEOTIDE SEQUENCE [LARGE SCALE GENOMIC DNA]</scope>
    <source>
        <strain evidence="7">cv. Huhao1</strain>
        <tissue evidence="6">Leaf</tissue>
    </source>
</reference>
<dbReference type="InterPro" id="IPR020103">
    <property type="entry name" value="PsdUridine_synth_cat_dom_sf"/>
</dbReference>
<dbReference type="InterPro" id="IPR020094">
    <property type="entry name" value="TruA/RsuA/RluB/E/F_N"/>
</dbReference>
<evidence type="ECO:0000256" key="4">
    <source>
        <dbReference type="RuleBase" id="RU003792"/>
    </source>
</evidence>
<dbReference type="Gene3D" id="3.30.70.580">
    <property type="entry name" value="Pseudouridine synthase I, catalytic domain, N-terminal subdomain"/>
    <property type="match status" value="1"/>
</dbReference>
<accession>A0A2U1NRI1</accession>
<evidence type="ECO:0000259" key="5">
    <source>
        <dbReference type="Pfam" id="PF01416"/>
    </source>
</evidence>
<dbReference type="HAMAP" id="MF_00171">
    <property type="entry name" value="TruA"/>
    <property type="match status" value="1"/>
</dbReference>
<evidence type="ECO:0000313" key="7">
    <source>
        <dbReference type="Proteomes" id="UP000245207"/>
    </source>
</evidence>
<organism evidence="6 7">
    <name type="scientific">Artemisia annua</name>
    <name type="common">Sweet wormwood</name>
    <dbReference type="NCBI Taxonomy" id="35608"/>
    <lineage>
        <taxon>Eukaryota</taxon>
        <taxon>Viridiplantae</taxon>
        <taxon>Streptophyta</taxon>
        <taxon>Embryophyta</taxon>
        <taxon>Tracheophyta</taxon>
        <taxon>Spermatophyta</taxon>
        <taxon>Magnoliopsida</taxon>
        <taxon>eudicotyledons</taxon>
        <taxon>Gunneridae</taxon>
        <taxon>Pentapetalae</taxon>
        <taxon>asterids</taxon>
        <taxon>campanulids</taxon>
        <taxon>Asterales</taxon>
        <taxon>Asteraceae</taxon>
        <taxon>Asteroideae</taxon>
        <taxon>Anthemideae</taxon>
        <taxon>Artemisiinae</taxon>
        <taxon>Artemisia</taxon>
    </lineage>
</organism>
<dbReference type="InterPro" id="IPR020097">
    <property type="entry name" value="PsdUridine_synth_TruA_a/b_dom"/>
</dbReference>
<dbReference type="EMBL" id="PKPP01002316">
    <property type="protein sequence ID" value="PWA76087.1"/>
    <property type="molecule type" value="Genomic_DNA"/>
</dbReference>
<dbReference type="EC" id="5.4.99.12" evidence="4"/>
<evidence type="ECO:0000256" key="2">
    <source>
        <dbReference type="ARBA" id="ARBA00022694"/>
    </source>
</evidence>
<dbReference type="InterPro" id="IPR001406">
    <property type="entry name" value="PsdUridine_synth_TruA"/>
</dbReference>
<dbReference type="Proteomes" id="UP000245207">
    <property type="component" value="Unassembled WGS sequence"/>
</dbReference>
<dbReference type="GO" id="GO:0031119">
    <property type="term" value="P:tRNA pseudouridine synthesis"/>
    <property type="evidence" value="ECO:0007669"/>
    <property type="project" value="TreeGrafter"/>
</dbReference>
<name>A0A2U1NRI1_ARTAN</name>
<dbReference type="Pfam" id="PF01416">
    <property type="entry name" value="PseudoU_synth_1"/>
    <property type="match status" value="2"/>
</dbReference>
<dbReference type="OrthoDB" id="271910at2759"/>
<dbReference type="STRING" id="35608.A0A2U1NRI1"/>
<dbReference type="InterPro" id="IPR020095">
    <property type="entry name" value="PsdUridine_synth_TruA_C"/>
</dbReference>
<dbReference type="PANTHER" id="PTHR11142:SF0">
    <property type="entry name" value="TRNA PSEUDOURIDINE SYNTHASE-LIKE 1"/>
    <property type="match status" value="1"/>
</dbReference>
<proteinExistence type="inferred from homology"/>
<dbReference type="CDD" id="cd02570">
    <property type="entry name" value="PseudoU_synth_EcTruA"/>
    <property type="match status" value="1"/>
</dbReference>
<feature type="domain" description="Pseudouridine synthase I TruA alpha/beta" evidence="5">
    <location>
        <begin position="180"/>
        <end position="287"/>
    </location>
</feature>
<evidence type="ECO:0000256" key="3">
    <source>
        <dbReference type="ARBA" id="ARBA00023235"/>
    </source>
</evidence>
<protein>
    <recommendedName>
        <fullName evidence="4">tRNA pseudouridine synthase</fullName>
        <ecNumber evidence="4">5.4.99.12</ecNumber>
    </recommendedName>
</protein>
<dbReference type="Gene3D" id="3.30.70.660">
    <property type="entry name" value="Pseudouridine synthase I, catalytic domain, C-terminal subdomain"/>
    <property type="match status" value="1"/>
</dbReference>
<evidence type="ECO:0000313" key="6">
    <source>
        <dbReference type="EMBL" id="PWA76087.1"/>
    </source>
</evidence>
<dbReference type="PANTHER" id="PTHR11142">
    <property type="entry name" value="PSEUDOURIDYLATE SYNTHASE"/>
    <property type="match status" value="1"/>
</dbReference>
<feature type="domain" description="Pseudouridine synthase I TruA alpha/beta" evidence="5">
    <location>
        <begin position="40"/>
        <end position="140"/>
    </location>
</feature>
<comment type="similarity">
    <text evidence="1 4">Belongs to the tRNA pseudouridine synthase TruA family.</text>
</comment>
<dbReference type="NCBIfam" id="TIGR00071">
    <property type="entry name" value="hisT_truA"/>
    <property type="match status" value="1"/>
</dbReference>
<keyword evidence="3 4" id="KW-0413">Isomerase</keyword>
<dbReference type="AlphaFoldDB" id="A0A2U1NRI1"/>
<comment type="caution">
    <text evidence="6">The sequence shown here is derived from an EMBL/GenBank/DDBJ whole genome shotgun (WGS) entry which is preliminary data.</text>
</comment>